<comment type="caution">
    <text evidence="2">The sequence shown here is derived from an EMBL/GenBank/DDBJ whole genome shotgun (WGS) entry which is preliminary data.</text>
</comment>
<protein>
    <submittedName>
        <fullName evidence="2">Uncharacterized protein</fullName>
    </submittedName>
</protein>
<gene>
    <name evidence="2" type="ORF">Sya03_39680</name>
</gene>
<feature type="transmembrane region" description="Helical" evidence="1">
    <location>
        <begin position="6"/>
        <end position="24"/>
    </location>
</feature>
<evidence type="ECO:0000313" key="3">
    <source>
        <dbReference type="Proteomes" id="UP000652013"/>
    </source>
</evidence>
<keyword evidence="1" id="KW-1133">Transmembrane helix</keyword>
<dbReference type="RefSeq" id="WP_203939836.1">
    <property type="nucleotide sequence ID" value="NZ_BAAAGJ010000005.1"/>
</dbReference>
<keyword evidence="1" id="KW-0472">Membrane</keyword>
<dbReference type="EMBL" id="BOOY01000028">
    <property type="protein sequence ID" value="GIJ04616.1"/>
    <property type="molecule type" value="Genomic_DNA"/>
</dbReference>
<name>A0A8J4DK82_9ACTN</name>
<evidence type="ECO:0000256" key="1">
    <source>
        <dbReference type="SAM" id="Phobius"/>
    </source>
</evidence>
<sequence length="66" mass="6567">MVVAEAAAVGLAGAAAAVLPGLLLGRGLFRLLRATAAALDRPLRRGVAGELALVRLRARPSPSAGP</sequence>
<proteinExistence type="predicted"/>
<keyword evidence="1" id="KW-0812">Transmembrane</keyword>
<organism evidence="2 3">
    <name type="scientific">Spirilliplanes yamanashiensis</name>
    <dbReference type="NCBI Taxonomy" id="42233"/>
    <lineage>
        <taxon>Bacteria</taxon>
        <taxon>Bacillati</taxon>
        <taxon>Actinomycetota</taxon>
        <taxon>Actinomycetes</taxon>
        <taxon>Micromonosporales</taxon>
        <taxon>Micromonosporaceae</taxon>
        <taxon>Spirilliplanes</taxon>
    </lineage>
</organism>
<accession>A0A8J4DK82</accession>
<dbReference type="AlphaFoldDB" id="A0A8J4DK82"/>
<evidence type="ECO:0000313" key="2">
    <source>
        <dbReference type="EMBL" id="GIJ04616.1"/>
    </source>
</evidence>
<reference evidence="2" key="1">
    <citation type="submission" date="2021-01" db="EMBL/GenBank/DDBJ databases">
        <title>Whole genome shotgun sequence of Spirilliplanes yamanashiensis NBRC 15828.</title>
        <authorList>
            <person name="Komaki H."/>
            <person name="Tamura T."/>
        </authorList>
    </citation>
    <scope>NUCLEOTIDE SEQUENCE</scope>
    <source>
        <strain evidence="2">NBRC 15828</strain>
    </source>
</reference>
<keyword evidence="3" id="KW-1185">Reference proteome</keyword>
<dbReference type="Proteomes" id="UP000652013">
    <property type="component" value="Unassembled WGS sequence"/>
</dbReference>